<dbReference type="AlphaFoldDB" id="A0A395LZ83"/>
<dbReference type="Proteomes" id="UP000266389">
    <property type="component" value="Unassembled WGS sequence"/>
</dbReference>
<gene>
    <name evidence="1" type="ORF">D0433_08900</name>
</gene>
<evidence type="ECO:0000313" key="2">
    <source>
        <dbReference type="Proteomes" id="UP000266389"/>
    </source>
</evidence>
<organism evidence="1 2">
    <name type="scientific">Candidatus Thermochlorobacter aerophilus</name>
    <dbReference type="NCBI Taxonomy" id="1868324"/>
    <lineage>
        <taxon>Bacteria</taxon>
        <taxon>Pseudomonadati</taxon>
        <taxon>Chlorobiota</taxon>
        <taxon>Chlorobiia</taxon>
        <taxon>Chlorobiales</taxon>
        <taxon>Candidatus Thermochlorobacteriaceae</taxon>
        <taxon>Candidatus Thermochlorobacter</taxon>
    </lineage>
</organism>
<sequence>MSDLLNSKRIPIAEKHHVSHENLKHKASDCMGHHAVPKEYIEKVFLQYYADGRKGEFFLADNFNNLKGFRPMIETNTKKIKDVAVSLVRAGFLKGTINRDDREVTVTISGITPEGLAYLRSLSKV</sequence>
<comment type="caution">
    <text evidence="1">The sequence shown here is derived from an EMBL/GenBank/DDBJ whole genome shotgun (WGS) entry which is preliminary data.</text>
</comment>
<dbReference type="EMBL" id="PHFL01000057">
    <property type="protein sequence ID" value="RFM23843.1"/>
    <property type="molecule type" value="Genomic_DNA"/>
</dbReference>
<protein>
    <submittedName>
        <fullName evidence="1">Uncharacterized protein</fullName>
    </submittedName>
</protein>
<accession>A0A395LZ83</accession>
<evidence type="ECO:0000313" key="1">
    <source>
        <dbReference type="EMBL" id="RFM23843.1"/>
    </source>
</evidence>
<name>A0A395LZ83_9BACT</name>
<proteinExistence type="predicted"/>
<reference evidence="1 2" key="1">
    <citation type="journal article" date="2011" name="ISME J.">
        <title>Community ecology of hot spring cyanobacterial mats: predominant populations and their functional potential.</title>
        <authorList>
            <person name="Klatt C.G."/>
            <person name="Wood J.M."/>
            <person name="Rusch D.B."/>
            <person name="Bateson M.M."/>
            <person name="Hamamura N."/>
            <person name="Heidelberg J.F."/>
            <person name="Grossman A.R."/>
            <person name="Bhaya D."/>
            <person name="Cohan F.M."/>
            <person name="Kuhl M."/>
            <person name="Bryant D.A."/>
            <person name="Ward D.M."/>
        </authorList>
    </citation>
    <scope>NUCLEOTIDE SEQUENCE [LARGE SCALE GENOMIC DNA]</scope>
    <source>
        <strain evidence="1">OS</strain>
    </source>
</reference>